<dbReference type="AlphaFoldDB" id="A0A0E2Z345"/>
<dbReference type="Proteomes" id="UP000028839">
    <property type="component" value="Unassembled WGS sequence"/>
</dbReference>
<organism evidence="1 2">
    <name type="scientific">Nitrosococcus oceani C-27</name>
    <dbReference type="NCBI Taxonomy" id="314279"/>
    <lineage>
        <taxon>Bacteria</taxon>
        <taxon>Pseudomonadati</taxon>
        <taxon>Pseudomonadota</taxon>
        <taxon>Gammaproteobacteria</taxon>
        <taxon>Chromatiales</taxon>
        <taxon>Chromatiaceae</taxon>
        <taxon>Nitrosococcus</taxon>
    </lineage>
</organism>
<sequence length="114" mass="13222">MFEIHEFLKDGNYQDRVLPVILKDYVDEGKERKGAGIYAPEAVATYVKFWEDREATLRKPLEGIDISNFMHFSQGCLISSYGSPLPAYFYIFHSYLQSFAYILDGQIPVIDYIH</sequence>
<proteinExistence type="predicted"/>
<name>A0A0E2Z345_9GAMM</name>
<comment type="caution">
    <text evidence="1">The sequence shown here is derived from an EMBL/GenBank/DDBJ whole genome shotgun (WGS) entry which is preliminary data.</text>
</comment>
<accession>A0A0E2Z345</accession>
<dbReference type="EMBL" id="JPGN01000034">
    <property type="protein sequence ID" value="KFI19899.1"/>
    <property type="molecule type" value="Genomic_DNA"/>
</dbReference>
<gene>
    <name evidence="1" type="ORF">IB75_05740</name>
</gene>
<reference evidence="1 2" key="1">
    <citation type="submission" date="2014-07" db="EMBL/GenBank/DDBJ databases">
        <title>Comparative analysis of Nitrosococcus oceani genome inventories of strains from Pacific and Atlantic gyres.</title>
        <authorList>
            <person name="Lim C.K."/>
            <person name="Wang L."/>
            <person name="Sayavedra-Soto L.A."/>
            <person name="Klotz M.G."/>
        </authorList>
    </citation>
    <scope>NUCLEOTIDE SEQUENCE [LARGE SCALE GENOMIC DNA]</scope>
    <source>
        <strain evidence="1 2">C-27</strain>
    </source>
</reference>
<evidence type="ECO:0000313" key="2">
    <source>
        <dbReference type="Proteomes" id="UP000028839"/>
    </source>
</evidence>
<protein>
    <submittedName>
        <fullName evidence="1">Uncharacterized protein</fullName>
    </submittedName>
</protein>
<evidence type="ECO:0000313" key="1">
    <source>
        <dbReference type="EMBL" id="KFI19899.1"/>
    </source>
</evidence>
<dbReference type="HOGENOM" id="CLU_2118474_0_0_6"/>